<evidence type="ECO:0000313" key="4">
    <source>
        <dbReference type="Proteomes" id="UP001369815"/>
    </source>
</evidence>
<protein>
    <recommendedName>
        <fullName evidence="5">Ankyrin repeat protein</fullName>
    </recommendedName>
</protein>
<comment type="caution">
    <text evidence="3">The sequence shown here is derived from an EMBL/GenBank/DDBJ whole genome shotgun (WGS) entry which is preliminary data.</text>
</comment>
<dbReference type="EMBL" id="JBANMG010000006">
    <property type="protein sequence ID" value="KAK6952423.1"/>
    <property type="molecule type" value="Genomic_DNA"/>
</dbReference>
<evidence type="ECO:0000313" key="3">
    <source>
        <dbReference type="EMBL" id="KAK6952423.1"/>
    </source>
</evidence>
<feature type="region of interest" description="Disordered" evidence="2">
    <location>
        <begin position="411"/>
        <end position="430"/>
    </location>
</feature>
<accession>A0AAX6MIZ9</accession>
<dbReference type="InterPro" id="IPR002110">
    <property type="entry name" value="Ankyrin_rpt"/>
</dbReference>
<feature type="compositionally biased region" description="Basic and acidic residues" evidence="2">
    <location>
        <begin position="421"/>
        <end position="430"/>
    </location>
</feature>
<dbReference type="Pfam" id="PF12796">
    <property type="entry name" value="Ank_2"/>
    <property type="match status" value="1"/>
</dbReference>
<keyword evidence="4" id="KW-1185">Reference proteome</keyword>
<dbReference type="Pfam" id="PF00023">
    <property type="entry name" value="Ank"/>
    <property type="match status" value="1"/>
</dbReference>
<evidence type="ECO:0008006" key="5">
    <source>
        <dbReference type="Google" id="ProtNLM"/>
    </source>
</evidence>
<name>A0AAX6MIZ9_9PEZI</name>
<reference evidence="3 4" key="1">
    <citation type="journal article" date="2024" name="Front Chem Biol">
        <title>Unveiling the potential of Daldinia eschscholtzii MFLUCC 19-0629 through bioactivity and bioinformatics studies for enhanced sustainable agriculture production.</title>
        <authorList>
            <person name="Brooks S."/>
            <person name="Weaver J.A."/>
            <person name="Klomchit A."/>
            <person name="Alharthi S.A."/>
            <person name="Onlamun T."/>
            <person name="Nurani R."/>
            <person name="Vong T.K."/>
            <person name="Alberti F."/>
            <person name="Greco C."/>
        </authorList>
    </citation>
    <scope>NUCLEOTIDE SEQUENCE [LARGE SCALE GENOMIC DNA]</scope>
    <source>
        <strain evidence="3">MFLUCC 19-0629</strain>
    </source>
</reference>
<dbReference type="PROSITE" id="PS50088">
    <property type="entry name" value="ANK_REPEAT"/>
    <property type="match status" value="2"/>
</dbReference>
<organism evidence="3 4">
    <name type="scientific">Daldinia eschscholtzii</name>
    <dbReference type="NCBI Taxonomy" id="292717"/>
    <lineage>
        <taxon>Eukaryota</taxon>
        <taxon>Fungi</taxon>
        <taxon>Dikarya</taxon>
        <taxon>Ascomycota</taxon>
        <taxon>Pezizomycotina</taxon>
        <taxon>Sordariomycetes</taxon>
        <taxon>Xylariomycetidae</taxon>
        <taxon>Xylariales</taxon>
        <taxon>Hypoxylaceae</taxon>
        <taxon>Daldinia</taxon>
    </lineage>
</organism>
<keyword evidence="1" id="KW-0040">ANK repeat</keyword>
<dbReference type="SUPFAM" id="SSF48403">
    <property type="entry name" value="Ankyrin repeat"/>
    <property type="match status" value="1"/>
</dbReference>
<dbReference type="Proteomes" id="UP001369815">
    <property type="component" value="Unassembled WGS sequence"/>
</dbReference>
<dbReference type="Gene3D" id="1.25.40.20">
    <property type="entry name" value="Ankyrin repeat-containing domain"/>
    <property type="match status" value="1"/>
</dbReference>
<dbReference type="InterPro" id="IPR036770">
    <property type="entry name" value="Ankyrin_rpt-contain_sf"/>
</dbReference>
<gene>
    <name evidence="3" type="ORF">Daesc_006960</name>
</gene>
<dbReference type="SMART" id="SM00248">
    <property type="entry name" value="ANK"/>
    <property type="match status" value="3"/>
</dbReference>
<sequence>MSIWIDAGATPPALDKVKLAQYLKGNPSIINKPDPASGLTPLAAAIRKGNSSTVKLLLDNGADPDVKTQDGRTPMFLAASAPKQRARMIQLLLAKNPKSLDEPGPASFGKETPLMAAVRKSDASAIKLLVEAGASKEKKNSSGQTAKDIADKLQPPDLAVKDALNVMASKGKGGLIAYINEWVLKVLAYFDIWTPLADIFDAASRAHLKLPGSNPAPGEDVAEPQTVEDFKNNLNNAVKRGGLEKFFPPNDPYLNDVAKKAFQLKNDPKNKLNSPAQVDGLAKLALYQPVLYCDDSGSMWQEENGKGKGDRWRAQIELVKRISNIASCTDPLNRGCHLRFINKNTPDANGLNKDQIEQRLKSFYPEGWTPIGTKLRENVLDPLIYKDVDAGVALKRPFLVLVTTDGYPTKEKAGKGGSAGKVDENGNEDADRFRKEIHECAMKFENSKEGYRKDGELAAYQEVSDLMLNYTSR</sequence>
<dbReference type="PANTHER" id="PTHR34706:SF3">
    <property type="entry name" value="ANKYRIN REPEAT PROTEIN (AFU_ORTHOLOGUE AFUA_7G06200)"/>
    <property type="match status" value="1"/>
</dbReference>
<evidence type="ECO:0000256" key="2">
    <source>
        <dbReference type="SAM" id="MobiDB-lite"/>
    </source>
</evidence>
<dbReference type="PROSITE" id="PS50297">
    <property type="entry name" value="ANK_REP_REGION"/>
    <property type="match status" value="2"/>
</dbReference>
<dbReference type="PANTHER" id="PTHR34706">
    <property type="entry name" value="SLR1338 PROTEIN"/>
    <property type="match status" value="1"/>
</dbReference>
<feature type="repeat" description="ANK" evidence="1">
    <location>
        <begin position="109"/>
        <end position="141"/>
    </location>
</feature>
<proteinExistence type="predicted"/>
<dbReference type="AlphaFoldDB" id="A0AAX6MIZ9"/>
<feature type="repeat" description="ANK" evidence="1">
    <location>
        <begin position="37"/>
        <end position="69"/>
    </location>
</feature>
<evidence type="ECO:0000256" key="1">
    <source>
        <dbReference type="PROSITE-ProRule" id="PRU00023"/>
    </source>
</evidence>